<dbReference type="PANTHER" id="PTHR30346:SF0">
    <property type="entry name" value="HCA OPERON TRANSCRIPTIONAL ACTIVATOR HCAR"/>
    <property type="match status" value="1"/>
</dbReference>
<accession>A0ABY1QP27</accession>
<evidence type="ECO:0000256" key="1">
    <source>
        <dbReference type="ARBA" id="ARBA00009437"/>
    </source>
</evidence>
<dbReference type="PANTHER" id="PTHR30346">
    <property type="entry name" value="TRANSCRIPTIONAL DUAL REGULATOR HCAR-RELATED"/>
    <property type="match status" value="1"/>
</dbReference>
<evidence type="ECO:0000313" key="6">
    <source>
        <dbReference type="EMBL" id="SMP76821.1"/>
    </source>
</evidence>
<evidence type="ECO:0000259" key="5">
    <source>
        <dbReference type="PROSITE" id="PS50931"/>
    </source>
</evidence>
<dbReference type="PRINTS" id="PR00039">
    <property type="entry name" value="HTHLYSR"/>
</dbReference>
<dbReference type="InterPro" id="IPR000847">
    <property type="entry name" value="LysR_HTH_N"/>
</dbReference>
<keyword evidence="3" id="KW-0238">DNA-binding</keyword>
<evidence type="ECO:0000256" key="2">
    <source>
        <dbReference type="ARBA" id="ARBA00023015"/>
    </source>
</evidence>
<dbReference type="Pfam" id="PF00126">
    <property type="entry name" value="HTH_1"/>
    <property type="match status" value="1"/>
</dbReference>
<dbReference type="Gene3D" id="3.40.190.10">
    <property type="entry name" value="Periplasmic binding protein-like II"/>
    <property type="match status" value="2"/>
</dbReference>
<name>A0ABY1QP27_9BURK</name>
<feature type="domain" description="HTH lysR-type" evidence="5">
    <location>
        <begin position="2"/>
        <end position="59"/>
    </location>
</feature>
<organism evidence="6 7">
    <name type="scientific">Noviherbaspirillum suwonense</name>
    <dbReference type="NCBI Taxonomy" id="1224511"/>
    <lineage>
        <taxon>Bacteria</taxon>
        <taxon>Pseudomonadati</taxon>
        <taxon>Pseudomonadota</taxon>
        <taxon>Betaproteobacteria</taxon>
        <taxon>Burkholderiales</taxon>
        <taxon>Oxalobacteraceae</taxon>
        <taxon>Noviherbaspirillum</taxon>
    </lineage>
</organism>
<proteinExistence type="inferred from homology"/>
<dbReference type="Proteomes" id="UP001158049">
    <property type="component" value="Unassembled WGS sequence"/>
</dbReference>
<dbReference type="SUPFAM" id="SSF46785">
    <property type="entry name" value="Winged helix' DNA-binding domain"/>
    <property type="match status" value="1"/>
</dbReference>
<dbReference type="Gene3D" id="1.10.10.10">
    <property type="entry name" value="Winged helix-like DNA-binding domain superfamily/Winged helix DNA-binding domain"/>
    <property type="match status" value="1"/>
</dbReference>
<dbReference type="Pfam" id="PF03466">
    <property type="entry name" value="LysR_substrate"/>
    <property type="match status" value="1"/>
</dbReference>
<keyword evidence="2" id="KW-0805">Transcription regulation</keyword>
<dbReference type="EMBL" id="FXUL01000025">
    <property type="protein sequence ID" value="SMP76821.1"/>
    <property type="molecule type" value="Genomic_DNA"/>
</dbReference>
<sequence length="302" mass="32996">MIELFQMKCFAAVAEELHFGRAAARLFMTQPPLSRQIQLLEQALGVQLLERSSRSVRLTAAGKVFYEDSSAVLALAARAVETARRTASGEAGRIVLGYTAVTGYALIPDLITALQARFPGIDIVLREMVSSEQHAALAAHNIDLAFLRPVMSEQAFGYVLASREPMLLAIPDSHPLASKPRIAMRDMANQPFIMYAPVEGSYFHQKISALFAASGVSPRCVQQIAQTHTILALVKAGVGMAIVPASAQSLRMENIVYRPLWRKDVFAELYLAWPLAHRNPALDTVRDFMVAHLAASGLIDQG</sequence>
<reference evidence="6 7" key="1">
    <citation type="submission" date="2017-05" db="EMBL/GenBank/DDBJ databases">
        <authorList>
            <person name="Varghese N."/>
            <person name="Submissions S."/>
        </authorList>
    </citation>
    <scope>NUCLEOTIDE SEQUENCE [LARGE SCALE GENOMIC DNA]</scope>
    <source>
        <strain evidence="6 7">DSM 26001</strain>
    </source>
</reference>
<comment type="similarity">
    <text evidence="1">Belongs to the LysR transcriptional regulatory family.</text>
</comment>
<gene>
    <name evidence="6" type="ORF">SAMN06295970_12525</name>
</gene>
<dbReference type="InterPro" id="IPR036390">
    <property type="entry name" value="WH_DNA-bd_sf"/>
</dbReference>
<keyword evidence="4" id="KW-0804">Transcription</keyword>
<dbReference type="PROSITE" id="PS50931">
    <property type="entry name" value="HTH_LYSR"/>
    <property type="match status" value="1"/>
</dbReference>
<protein>
    <submittedName>
        <fullName evidence="6">Transcriptional regulator, LysR family</fullName>
    </submittedName>
</protein>
<dbReference type="InterPro" id="IPR036388">
    <property type="entry name" value="WH-like_DNA-bd_sf"/>
</dbReference>
<dbReference type="SUPFAM" id="SSF53850">
    <property type="entry name" value="Periplasmic binding protein-like II"/>
    <property type="match status" value="1"/>
</dbReference>
<evidence type="ECO:0000313" key="7">
    <source>
        <dbReference type="Proteomes" id="UP001158049"/>
    </source>
</evidence>
<comment type="caution">
    <text evidence="6">The sequence shown here is derived from an EMBL/GenBank/DDBJ whole genome shotgun (WGS) entry which is preliminary data.</text>
</comment>
<dbReference type="RefSeq" id="WP_283444827.1">
    <property type="nucleotide sequence ID" value="NZ_FXUL01000025.1"/>
</dbReference>
<evidence type="ECO:0000256" key="4">
    <source>
        <dbReference type="ARBA" id="ARBA00023163"/>
    </source>
</evidence>
<keyword evidence="7" id="KW-1185">Reference proteome</keyword>
<dbReference type="InterPro" id="IPR005119">
    <property type="entry name" value="LysR_subst-bd"/>
</dbReference>
<evidence type="ECO:0000256" key="3">
    <source>
        <dbReference type="ARBA" id="ARBA00023125"/>
    </source>
</evidence>